<accession>A0A7J5ZB10</accession>
<keyword evidence="2" id="KW-1185">Reference proteome</keyword>
<evidence type="ECO:0000313" key="1">
    <source>
        <dbReference type="EMBL" id="KAF3857847.1"/>
    </source>
</evidence>
<evidence type="ECO:0000313" key="2">
    <source>
        <dbReference type="Proteomes" id="UP000518266"/>
    </source>
</evidence>
<dbReference type="EMBL" id="JAAKFY010000004">
    <property type="protein sequence ID" value="KAF3857847.1"/>
    <property type="molecule type" value="Genomic_DNA"/>
</dbReference>
<protein>
    <submittedName>
        <fullName evidence="1">Uncharacterized protein</fullName>
    </submittedName>
</protein>
<dbReference type="Proteomes" id="UP000518266">
    <property type="component" value="Unassembled WGS sequence"/>
</dbReference>
<gene>
    <name evidence="1" type="ORF">F7725_011048</name>
</gene>
<proteinExistence type="predicted"/>
<comment type="caution">
    <text evidence="1">The sequence shown here is derived from an EMBL/GenBank/DDBJ whole genome shotgun (WGS) entry which is preliminary data.</text>
</comment>
<name>A0A7J5ZB10_DISMA</name>
<organism evidence="1 2">
    <name type="scientific">Dissostichus mawsoni</name>
    <name type="common">Antarctic cod</name>
    <dbReference type="NCBI Taxonomy" id="36200"/>
    <lineage>
        <taxon>Eukaryota</taxon>
        <taxon>Metazoa</taxon>
        <taxon>Chordata</taxon>
        <taxon>Craniata</taxon>
        <taxon>Vertebrata</taxon>
        <taxon>Euteleostomi</taxon>
        <taxon>Actinopterygii</taxon>
        <taxon>Neopterygii</taxon>
        <taxon>Teleostei</taxon>
        <taxon>Neoteleostei</taxon>
        <taxon>Acanthomorphata</taxon>
        <taxon>Eupercaria</taxon>
        <taxon>Perciformes</taxon>
        <taxon>Notothenioidei</taxon>
        <taxon>Nototheniidae</taxon>
        <taxon>Dissostichus</taxon>
    </lineage>
</organism>
<reference evidence="1 2" key="1">
    <citation type="submission" date="2020-03" db="EMBL/GenBank/DDBJ databases">
        <title>Dissostichus mawsoni Genome sequencing and assembly.</title>
        <authorList>
            <person name="Park H."/>
        </authorList>
    </citation>
    <scope>NUCLEOTIDE SEQUENCE [LARGE SCALE GENOMIC DNA]</scope>
    <source>
        <strain evidence="1">DM0001</strain>
        <tissue evidence="1">Muscle</tissue>
    </source>
</reference>
<dbReference type="AlphaFoldDB" id="A0A7J5ZB10"/>
<sequence>MAGEEGCLVSLTLNNRSCYSSSAGTARLTSSSSISSCLRCPLVPCRDMTARLTSSSSMSSCLRCPLVACRDMTAQSDRQQTALRGEAMRANQEVINTAVVSLVGGICSREQEVGAVIDSWLGVVVSGGAEQEGASWVLRLDGAADAEVGASEHLEPLLLGPGGGGHRDVGLKQQVCRQVRDRQVTDKQSSFSLES</sequence>